<dbReference type="OrthoDB" id="3531364at2759"/>
<accession>A0A9X0AQW3</accession>
<evidence type="ECO:0000313" key="2">
    <source>
        <dbReference type="Proteomes" id="UP001152300"/>
    </source>
</evidence>
<dbReference type="AlphaFoldDB" id="A0A9X0AQW3"/>
<organism evidence="1 2">
    <name type="scientific">Sclerotinia nivalis</name>
    <dbReference type="NCBI Taxonomy" id="352851"/>
    <lineage>
        <taxon>Eukaryota</taxon>
        <taxon>Fungi</taxon>
        <taxon>Dikarya</taxon>
        <taxon>Ascomycota</taxon>
        <taxon>Pezizomycotina</taxon>
        <taxon>Leotiomycetes</taxon>
        <taxon>Helotiales</taxon>
        <taxon>Sclerotiniaceae</taxon>
        <taxon>Sclerotinia</taxon>
    </lineage>
</organism>
<sequence length="82" mass="9134">MRVWCVDLELQELHIWCIGGKRCDQGAHIDFKKVKLNAAAEAAAQAAPLQEFDLSVLPTHPALTIVDNKFIQINIEYTGIVC</sequence>
<keyword evidence="2" id="KW-1185">Reference proteome</keyword>
<reference evidence="1" key="1">
    <citation type="submission" date="2022-11" db="EMBL/GenBank/DDBJ databases">
        <title>Genome Resource of Sclerotinia nivalis Strain SnTB1, a Plant Pathogen Isolated from American Ginseng.</title>
        <authorList>
            <person name="Fan S."/>
        </authorList>
    </citation>
    <scope>NUCLEOTIDE SEQUENCE</scope>
    <source>
        <strain evidence="1">SnTB1</strain>
    </source>
</reference>
<protein>
    <submittedName>
        <fullName evidence="1">Uncharacterized protein</fullName>
    </submittedName>
</protein>
<dbReference type="EMBL" id="JAPEIS010000004">
    <property type="protein sequence ID" value="KAJ8066864.1"/>
    <property type="molecule type" value="Genomic_DNA"/>
</dbReference>
<dbReference type="Proteomes" id="UP001152300">
    <property type="component" value="Unassembled WGS sequence"/>
</dbReference>
<name>A0A9X0AQW3_9HELO</name>
<comment type="caution">
    <text evidence="1">The sequence shown here is derived from an EMBL/GenBank/DDBJ whole genome shotgun (WGS) entry which is preliminary data.</text>
</comment>
<proteinExistence type="predicted"/>
<evidence type="ECO:0000313" key="1">
    <source>
        <dbReference type="EMBL" id="KAJ8066864.1"/>
    </source>
</evidence>
<gene>
    <name evidence="1" type="ORF">OCU04_004245</name>
</gene>